<proteinExistence type="predicted"/>
<keyword evidence="2" id="KW-1185">Reference proteome</keyword>
<dbReference type="EMBL" id="RRYP01016967">
    <property type="protein sequence ID" value="TNV74462.1"/>
    <property type="molecule type" value="Genomic_DNA"/>
</dbReference>
<evidence type="ECO:0000313" key="1">
    <source>
        <dbReference type="EMBL" id="TNV74462.1"/>
    </source>
</evidence>
<gene>
    <name evidence="1" type="ORF">FGO68_gene4066</name>
</gene>
<evidence type="ECO:0000313" key="2">
    <source>
        <dbReference type="Proteomes" id="UP000785679"/>
    </source>
</evidence>
<organism evidence="1 2">
    <name type="scientific">Halteria grandinella</name>
    <dbReference type="NCBI Taxonomy" id="5974"/>
    <lineage>
        <taxon>Eukaryota</taxon>
        <taxon>Sar</taxon>
        <taxon>Alveolata</taxon>
        <taxon>Ciliophora</taxon>
        <taxon>Intramacronucleata</taxon>
        <taxon>Spirotrichea</taxon>
        <taxon>Stichotrichia</taxon>
        <taxon>Sporadotrichida</taxon>
        <taxon>Halteriidae</taxon>
        <taxon>Halteria</taxon>
    </lineage>
</organism>
<protein>
    <submittedName>
        <fullName evidence="1">Uncharacterized protein</fullName>
    </submittedName>
</protein>
<comment type="caution">
    <text evidence="1">The sequence shown here is derived from an EMBL/GenBank/DDBJ whole genome shotgun (WGS) entry which is preliminary data.</text>
</comment>
<dbReference type="Proteomes" id="UP000785679">
    <property type="component" value="Unassembled WGS sequence"/>
</dbReference>
<accession>A0A8J8SXH6</accession>
<sequence>MVMLLHSNINTLWGLLIIQQLSDSNFRVSTFRVHYIQQSKKKIQANRVSISGPLQCKCSAITIYAICLYSFI</sequence>
<dbReference type="AlphaFoldDB" id="A0A8J8SXH6"/>
<name>A0A8J8SXH6_HALGN</name>
<reference evidence="1" key="1">
    <citation type="submission" date="2019-06" db="EMBL/GenBank/DDBJ databases">
        <authorList>
            <person name="Zheng W."/>
        </authorList>
    </citation>
    <scope>NUCLEOTIDE SEQUENCE</scope>
    <source>
        <strain evidence="1">QDHG01</strain>
    </source>
</reference>